<name>A0A918BRK9_9ACTN</name>
<keyword evidence="3" id="KW-1185">Reference proteome</keyword>
<dbReference type="GO" id="GO:0005886">
    <property type="term" value="C:plasma membrane"/>
    <property type="evidence" value="ECO:0007669"/>
    <property type="project" value="TreeGrafter"/>
</dbReference>
<evidence type="ECO:0000313" key="2">
    <source>
        <dbReference type="EMBL" id="GGQ88595.1"/>
    </source>
</evidence>
<dbReference type="InterPro" id="IPR052023">
    <property type="entry name" value="Histidine_kinase_KdpD"/>
</dbReference>
<dbReference type="FunFam" id="3.40.50.620:FF:000112">
    <property type="entry name" value="Sensor histidine kinase KdpD"/>
    <property type="match status" value="1"/>
</dbReference>
<organism evidence="2 3">
    <name type="scientific">Streptomyces ruber</name>
    <dbReference type="NCBI Taxonomy" id="83378"/>
    <lineage>
        <taxon>Bacteria</taxon>
        <taxon>Bacillati</taxon>
        <taxon>Actinomycetota</taxon>
        <taxon>Actinomycetes</taxon>
        <taxon>Kitasatosporales</taxon>
        <taxon>Streptomycetaceae</taxon>
        <taxon>Streptomyces</taxon>
    </lineage>
</organism>
<evidence type="ECO:0000313" key="3">
    <source>
        <dbReference type="Proteomes" id="UP000620156"/>
    </source>
</evidence>
<keyword evidence="1" id="KW-1133">Transmembrane helix</keyword>
<dbReference type="AlphaFoldDB" id="A0A918BRK9"/>
<dbReference type="GO" id="GO:0000155">
    <property type="term" value="F:phosphorelay sensor kinase activity"/>
    <property type="evidence" value="ECO:0007669"/>
    <property type="project" value="TreeGrafter"/>
</dbReference>
<evidence type="ECO:0000256" key="1">
    <source>
        <dbReference type="SAM" id="Phobius"/>
    </source>
</evidence>
<sequence>MVGLTGGPEGRTLIRRAARLAEKGAGGEVLALCMARSDGLTSASIRELALQRTLVEDLGGTFHHVVGEDIPTSLLEFARGVNATQIVLGVSRRKGWQYVSGPGVGATVAHGSGPDLDVRLITHDAMGSGRGLPAARGARLGRARIVAGWLVGVLGPALLTLLLSAALPDVGLAPRSPYRRPPPPCGPAGKRMHGMTTVDVPATHAAGTELSVWPVSTTQPAPGDLAVGGVAMRTSSEGVCR</sequence>
<dbReference type="PANTHER" id="PTHR45569">
    <property type="entry name" value="SENSOR PROTEIN KDPD"/>
    <property type="match status" value="1"/>
</dbReference>
<keyword evidence="1" id="KW-0472">Membrane</keyword>
<dbReference type="SUPFAM" id="SSF52402">
    <property type="entry name" value="Adenine nucleotide alpha hydrolases-like"/>
    <property type="match status" value="1"/>
</dbReference>
<keyword evidence="1" id="KW-0812">Transmembrane</keyword>
<proteinExistence type="predicted"/>
<gene>
    <name evidence="2" type="ORF">GCM10010145_67530</name>
</gene>
<protein>
    <submittedName>
        <fullName evidence="2">Uncharacterized protein</fullName>
    </submittedName>
</protein>
<dbReference type="PANTHER" id="PTHR45569:SF1">
    <property type="entry name" value="SENSOR PROTEIN KDPD"/>
    <property type="match status" value="1"/>
</dbReference>
<accession>A0A918BRK9</accession>
<reference evidence="2" key="2">
    <citation type="submission" date="2020-09" db="EMBL/GenBank/DDBJ databases">
        <authorList>
            <person name="Sun Q."/>
            <person name="Ohkuma M."/>
        </authorList>
    </citation>
    <scope>NUCLEOTIDE SEQUENCE</scope>
    <source>
        <strain evidence="2">JCM 3131</strain>
    </source>
</reference>
<reference evidence="2" key="1">
    <citation type="journal article" date="2014" name="Int. J. Syst. Evol. Microbiol.">
        <title>Complete genome sequence of Corynebacterium casei LMG S-19264T (=DSM 44701T), isolated from a smear-ripened cheese.</title>
        <authorList>
            <consortium name="US DOE Joint Genome Institute (JGI-PGF)"/>
            <person name="Walter F."/>
            <person name="Albersmeier A."/>
            <person name="Kalinowski J."/>
            <person name="Ruckert C."/>
        </authorList>
    </citation>
    <scope>NUCLEOTIDE SEQUENCE</scope>
    <source>
        <strain evidence="2">JCM 3131</strain>
    </source>
</reference>
<feature type="transmembrane region" description="Helical" evidence="1">
    <location>
        <begin position="146"/>
        <end position="167"/>
    </location>
</feature>
<dbReference type="Proteomes" id="UP000620156">
    <property type="component" value="Unassembled WGS sequence"/>
</dbReference>
<dbReference type="EMBL" id="BMQK01000029">
    <property type="protein sequence ID" value="GGQ88595.1"/>
    <property type="molecule type" value="Genomic_DNA"/>
</dbReference>
<comment type="caution">
    <text evidence="2">The sequence shown here is derived from an EMBL/GenBank/DDBJ whole genome shotgun (WGS) entry which is preliminary data.</text>
</comment>